<organism evidence="1 2">
    <name type="scientific">Colletotrichum karsti</name>
    <dbReference type="NCBI Taxonomy" id="1095194"/>
    <lineage>
        <taxon>Eukaryota</taxon>
        <taxon>Fungi</taxon>
        <taxon>Dikarya</taxon>
        <taxon>Ascomycota</taxon>
        <taxon>Pezizomycotina</taxon>
        <taxon>Sordariomycetes</taxon>
        <taxon>Hypocreomycetidae</taxon>
        <taxon>Glomerellales</taxon>
        <taxon>Glomerellaceae</taxon>
        <taxon>Colletotrichum</taxon>
        <taxon>Colletotrichum boninense species complex</taxon>
    </lineage>
</organism>
<dbReference type="OrthoDB" id="4831631at2759"/>
<comment type="caution">
    <text evidence="1">The sequence shown here is derived from an EMBL/GenBank/DDBJ whole genome shotgun (WGS) entry which is preliminary data.</text>
</comment>
<protein>
    <submittedName>
        <fullName evidence="1">Uncharacterized protein</fullName>
    </submittedName>
</protein>
<evidence type="ECO:0000313" key="1">
    <source>
        <dbReference type="EMBL" id="KAF9877695.1"/>
    </source>
</evidence>
<sequence length="437" mass="49189">MDNKLQQHRDILRTVEGLTEASLYHLVSGSKGKAGFQITSTLKSPLGLLMPQVLSMKCLSDIAVQSRLLPHLADVFAEVENINSYRKSLPKPLTSRANTAIHFASSTPDFDFDNGEFDDGFYADEELDHIFSLVPERDILDTREEYAMESYPQDDEQGEIGYRQPYDADQISDDDAWLPEMDTDLYSEDEFCERPLLSPTFDLDHLDDHLDQHADDQFADGLSDYDTDLLEPDMDVYAHIEISEEHEPRAGITAPFYDEESGEWVESAPCDGGVDTVMNESGNDVAETQPEAQVVGQTSPIPHFNASTEEWMKSAPSDDGMSWTTNDNGLAPYQGYETVSEQEYDLSSESPGAVTTDNHHMFRRSVDQDQLKGDIDFGSTHSENLVQPSAHHGEMDVSLEMTQALDDRDSDDEYYLELTPDPYSWHMETAPDSFEDE</sequence>
<evidence type="ECO:0000313" key="2">
    <source>
        <dbReference type="Proteomes" id="UP000781932"/>
    </source>
</evidence>
<dbReference type="AlphaFoldDB" id="A0A9P6LLW9"/>
<dbReference type="EMBL" id="JAATWM020000013">
    <property type="protein sequence ID" value="KAF9877695.1"/>
    <property type="molecule type" value="Genomic_DNA"/>
</dbReference>
<reference evidence="1" key="1">
    <citation type="submission" date="2020-03" db="EMBL/GenBank/DDBJ databases">
        <authorList>
            <person name="He L."/>
        </authorList>
    </citation>
    <scope>NUCLEOTIDE SEQUENCE</scope>
    <source>
        <strain evidence="1">CkLH20</strain>
    </source>
</reference>
<name>A0A9P6LLW9_9PEZI</name>
<dbReference type="Proteomes" id="UP000781932">
    <property type="component" value="Unassembled WGS sequence"/>
</dbReference>
<proteinExistence type="predicted"/>
<dbReference type="RefSeq" id="XP_038747156.1">
    <property type="nucleotide sequence ID" value="XM_038887549.1"/>
</dbReference>
<reference evidence="1" key="2">
    <citation type="submission" date="2020-11" db="EMBL/GenBank/DDBJ databases">
        <title>Whole genome sequencing of Colletotrichum sp.</title>
        <authorList>
            <person name="Li H."/>
        </authorList>
    </citation>
    <scope>NUCLEOTIDE SEQUENCE</scope>
    <source>
        <strain evidence="1">CkLH20</strain>
    </source>
</reference>
<dbReference type="GeneID" id="62160623"/>
<accession>A0A9P6LLW9</accession>
<gene>
    <name evidence="1" type="ORF">CkaCkLH20_04830</name>
</gene>
<keyword evidence="2" id="KW-1185">Reference proteome</keyword>